<reference evidence="14" key="1">
    <citation type="submission" date="2016-12" db="EMBL/GenBank/DDBJ databases">
        <title>Draft Genome Sequences od Carboxydothermus pertinax and islandicus, Hydrogenogenic Carboxydotrophic Bacteria.</title>
        <authorList>
            <person name="Fukuyama Y."/>
            <person name="Ohmae K."/>
            <person name="Yoneda Y."/>
            <person name="Yoshida T."/>
            <person name="Sako Y."/>
        </authorList>
    </citation>
    <scope>NUCLEOTIDE SEQUENCE [LARGE SCALE GENOMIC DNA]</scope>
    <source>
        <strain evidence="14">Ug1</strain>
    </source>
</reference>
<evidence type="ECO:0000256" key="7">
    <source>
        <dbReference type="ARBA" id="ARBA00023136"/>
    </source>
</evidence>
<evidence type="ECO:0000256" key="8">
    <source>
        <dbReference type="ARBA" id="ARBA00023143"/>
    </source>
</evidence>
<comment type="subcellular location">
    <subcellularLocation>
        <location evidence="1 9">Bacterial flagellum basal body</location>
    </subcellularLocation>
    <subcellularLocation>
        <location evidence="2">Cell membrane</location>
        <topology evidence="2">Multi-pass membrane protein</topology>
    </subcellularLocation>
</comment>
<protein>
    <recommendedName>
        <fullName evidence="9">Flagellar M-ring protein</fullName>
    </recommendedName>
</protein>
<dbReference type="InterPro" id="IPR013556">
    <property type="entry name" value="Flag_M-ring_C"/>
</dbReference>
<dbReference type="GO" id="GO:0009431">
    <property type="term" value="C:bacterial-type flagellum basal body, MS ring"/>
    <property type="evidence" value="ECO:0007669"/>
    <property type="project" value="InterPro"/>
</dbReference>
<evidence type="ECO:0000256" key="2">
    <source>
        <dbReference type="ARBA" id="ARBA00004651"/>
    </source>
</evidence>
<keyword evidence="6 10" id="KW-1133">Transmembrane helix</keyword>
<evidence type="ECO:0000259" key="12">
    <source>
        <dbReference type="Pfam" id="PF08345"/>
    </source>
</evidence>
<evidence type="ECO:0000256" key="5">
    <source>
        <dbReference type="ARBA" id="ARBA00022692"/>
    </source>
</evidence>
<keyword evidence="5 10" id="KW-0812">Transmembrane</keyword>
<keyword evidence="13" id="KW-0282">Flagellum</keyword>
<dbReference type="STRING" id="870242.cpu_10690"/>
<dbReference type="PANTHER" id="PTHR30046">
    <property type="entry name" value="FLAGELLAR M-RING PROTEIN"/>
    <property type="match status" value="1"/>
</dbReference>
<keyword evidence="13" id="KW-0969">Cilium</keyword>
<gene>
    <name evidence="13" type="ORF">cpu_10690</name>
</gene>
<dbReference type="Proteomes" id="UP000187485">
    <property type="component" value="Unassembled WGS sequence"/>
</dbReference>
<sequence length="528" mass="58183">MDFQSLLANLKQRYKNLNSFQKRVYGILLFTAVLTLILSYIFFGRPSYTPLATGLDAKEAGAIVEKLKEWKISYKLGDEGTTILVPKNQVYEARIKLASAGVLETNSGIGFELFDQTKLGASDFENQVNYQRALQEELRRTIVQLEAVEDARVHLVLPEKSVFISEEKPATASILLKLKPLKKLTPEEIKGIIYLVANSVEGLKPENVQVVDTYGNVLSDQVDLSSSLSAQSGRQQEMKRQFETELTNRINNLLTTILGPGKAVVSINADLDFNQEESTTQVALPGPLVSEQGSKEVVYGSPGASGVVGSGPNTNPNYTYITGNVYGEVQSKEDFTRNYQVGQTVYKLVKAPGAVKRLSAAIAIDSGVPATDVNKIRDIVAAAMGYDQNRGDQIVINTITFDKSLEKQMAAQQAQLQKEQQLRQNLYKWIAIGVGALLVLSMLVFLGVRKFRKKPAEMLGVAPKTPMELSKLEAAVAAEGRPGIKIQELPEEDLAVNKVQLEIETIKSLVEQRPDEVAMVLRAWMSEE</sequence>
<feature type="domain" description="Flagellar M-ring N-terminal" evidence="11">
    <location>
        <begin position="44"/>
        <end position="219"/>
    </location>
</feature>
<dbReference type="GO" id="GO:0071973">
    <property type="term" value="P:bacterial-type flagellum-dependent cell motility"/>
    <property type="evidence" value="ECO:0007669"/>
    <property type="project" value="InterPro"/>
</dbReference>
<feature type="domain" description="Flagellar M-ring C-terminal" evidence="12">
    <location>
        <begin position="254"/>
        <end position="401"/>
    </location>
</feature>
<comment type="similarity">
    <text evidence="3 9">Belongs to the FliF family.</text>
</comment>
<comment type="caution">
    <text evidence="13">The sequence shown here is derived from an EMBL/GenBank/DDBJ whole genome shotgun (WGS) entry which is preliminary data.</text>
</comment>
<dbReference type="InterPro" id="IPR045851">
    <property type="entry name" value="AMP-bd_C_sf"/>
</dbReference>
<dbReference type="InterPro" id="IPR006182">
    <property type="entry name" value="FliF_N_dom"/>
</dbReference>
<dbReference type="NCBIfam" id="TIGR00206">
    <property type="entry name" value="fliF"/>
    <property type="match status" value="1"/>
</dbReference>
<evidence type="ECO:0000256" key="4">
    <source>
        <dbReference type="ARBA" id="ARBA00022475"/>
    </source>
</evidence>
<keyword evidence="4" id="KW-1003">Cell membrane</keyword>
<dbReference type="Pfam" id="PF08345">
    <property type="entry name" value="YscJ_FliF_C"/>
    <property type="match status" value="1"/>
</dbReference>
<accession>A0A1L8CUP3</accession>
<keyword evidence="8 9" id="KW-0975">Bacterial flagellum</keyword>
<dbReference type="PANTHER" id="PTHR30046:SF0">
    <property type="entry name" value="FLAGELLAR M-RING PROTEIN"/>
    <property type="match status" value="1"/>
</dbReference>
<evidence type="ECO:0000256" key="9">
    <source>
        <dbReference type="PIRNR" id="PIRNR004862"/>
    </source>
</evidence>
<evidence type="ECO:0000259" key="11">
    <source>
        <dbReference type="Pfam" id="PF01514"/>
    </source>
</evidence>
<evidence type="ECO:0000256" key="6">
    <source>
        <dbReference type="ARBA" id="ARBA00022989"/>
    </source>
</evidence>
<dbReference type="RefSeq" id="WP_075859042.1">
    <property type="nucleotide sequence ID" value="NZ_BDJK01000015.1"/>
</dbReference>
<dbReference type="Gene3D" id="3.30.300.30">
    <property type="match status" value="1"/>
</dbReference>
<evidence type="ECO:0000256" key="3">
    <source>
        <dbReference type="ARBA" id="ARBA00007971"/>
    </source>
</evidence>
<dbReference type="AlphaFoldDB" id="A0A1L8CUP3"/>
<evidence type="ECO:0000256" key="10">
    <source>
        <dbReference type="SAM" id="Phobius"/>
    </source>
</evidence>
<dbReference type="InterPro" id="IPR000067">
    <property type="entry name" value="FlgMring_FliF"/>
</dbReference>
<dbReference type="Pfam" id="PF01514">
    <property type="entry name" value="YscJ_FliF"/>
    <property type="match status" value="1"/>
</dbReference>
<evidence type="ECO:0000313" key="14">
    <source>
        <dbReference type="Proteomes" id="UP000187485"/>
    </source>
</evidence>
<dbReference type="EMBL" id="BDJK01000015">
    <property type="protein sequence ID" value="GAV22559.1"/>
    <property type="molecule type" value="Genomic_DNA"/>
</dbReference>
<name>A0A1L8CUP3_9THEO</name>
<feature type="transmembrane region" description="Helical" evidence="10">
    <location>
        <begin position="24"/>
        <end position="43"/>
    </location>
</feature>
<dbReference type="OrthoDB" id="9807026at2"/>
<evidence type="ECO:0000313" key="13">
    <source>
        <dbReference type="EMBL" id="GAV22559.1"/>
    </source>
</evidence>
<dbReference type="PRINTS" id="PR01009">
    <property type="entry name" value="FLGMRINGFLIF"/>
</dbReference>
<dbReference type="PIRSF" id="PIRSF004862">
    <property type="entry name" value="FliF"/>
    <property type="match status" value="1"/>
</dbReference>
<dbReference type="GO" id="GO:0003774">
    <property type="term" value="F:cytoskeletal motor activity"/>
    <property type="evidence" value="ECO:0007669"/>
    <property type="project" value="InterPro"/>
</dbReference>
<keyword evidence="14" id="KW-1185">Reference proteome</keyword>
<keyword evidence="13" id="KW-0966">Cell projection</keyword>
<organism evidence="13 14">
    <name type="scientific">Carboxydothermus pertinax</name>
    <dbReference type="NCBI Taxonomy" id="870242"/>
    <lineage>
        <taxon>Bacteria</taxon>
        <taxon>Bacillati</taxon>
        <taxon>Bacillota</taxon>
        <taxon>Clostridia</taxon>
        <taxon>Thermoanaerobacterales</taxon>
        <taxon>Thermoanaerobacteraceae</taxon>
        <taxon>Carboxydothermus</taxon>
    </lineage>
</organism>
<feature type="transmembrane region" description="Helical" evidence="10">
    <location>
        <begin position="426"/>
        <end position="448"/>
    </location>
</feature>
<dbReference type="InterPro" id="IPR043427">
    <property type="entry name" value="YscJ/FliF"/>
</dbReference>
<dbReference type="GO" id="GO:0005886">
    <property type="term" value="C:plasma membrane"/>
    <property type="evidence" value="ECO:0007669"/>
    <property type="project" value="UniProtKB-SubCell"/>
</dbReference>
<keyword evidence="7 10" id="KW-0472">Membrane</keyword>
<evidence type="ECO:0000256" key="1">
    <source>
        <dbReference type="ARBA" id="ARBA00004117"/>
    </source>
</evidence>
<proteinExistence type="inferred from homology"/>
<comment type="function">
    <text evidence="9">The M ring may be actively involved in energy transduction.</text>
</comment>